<reference evidence="2" key="1">
    <citation type="journal article" date="2014" name="Int. J. Syst. Evol. Microbiol.">
        <title>Complete genome sequence of Corynebacterium casei LMG S-19264T (=DSM 44701T), isolated from a smear-ripened cheese.</title>
        <authorList>
            <consortium name="US DOE Joint Genome Institute (JGI-PGF)"/>
            <person name="Walter F."/>
            <person name="Albersmeier A."/>
            <person name="Kalinowski J."/>
            <person name="Ruckert C."/>
        </authorList>
    </citation>
    <scope>NUCLEOTIDE SEQUENCE</scope>
    <source>
        <strain evidence="2">JCM 14359</strain>
    </source>
</reference>
<dbReference type="EMBL" id="BMOC01000001">
    <property type="protein sequence ID" value="GGI95488.1"/>
    <property type="molecule type" value="Genomic_DNA"/>
</dbReference>
<protein>
    <submittedName>
        <fullName evidence="2">Uncharacterized protein</fullName>
    </submittedName>
</protein>
<dbReference type="Proteomes" id="UP000653099">
    <property type="component" value="Unassembled WGS sequence"/>
</dbReference>
<comment type="caution">
    <text evidence="2">The sequence shown here is derived from an EMBL/GenBank/DDBJ whole genome shotgun (WGS) entry which is preliminary data.</text>
</comment>
<feature type="region of interest" description="Disordered" evidence="1">
    <location>
        <begin position="312"/>
        <end position="372"/>
    </location>
</feature>
<evidence type="ECO:0000313" key="2">
    <source>
        <dbReference type="EMBL" id="GGI95488.1"/>
    </source>
</evidence>
<name>A0A830E723_9EURY</name>
<organism evidence="2 3">
    <name type="scientific">Halobellus salinus</name>
    <dbReference type="NCBI Taxonomy" id="931585"/>
    <lineage>
        <taxon>Archaea</taxon>
        <taxon>Methanobacteriati</taxon>
        <taxon>Methanobacteriota</taxon>
        <taxon>Stenosarchaea group</taxon>
        <taxon>Halobacteria</taxon>
        <taxon>Halobacteriales</taxon>
        <taxon>Haloferacaceae</taxon>
        <taxon>Halobellus</taxon>
    </lineage>
</organism>
<feature type="compositionally biased region" description="Acidic residues" evidence="1">
    <location>
        <begin position="341"/>
        <end position="351"/>
    </location>
</feature>
<reference evidence="2" key="2">
    <citation type="submission" date="2020-09" db="EMBL/GenBank/DDBJ databases">
        <authorList>
            <person name="Sun Q."/>
            <person name="Ohkuma M."/>
        </authorList>
    </citation>
    <scope>NUCLEOTIDE SEQUENCE</scope>
    <source>
        <strain evidence="2">JCM 14359</strain>
    </source>
</reference>
<gene>
    <name evidence="2" type="ORF">GCM10008995_02000</name>
</gene>
<dbReference type="AlphaFoldDB" id="A0A830E723"/>
<evidence type="ECO:0000313" key="3">
    <source>
        <dbReference type="Proteomes" id="UP000653099"/>
    </source>
</evidence>
<accession>A0A830E723</accession>
<feature type="compositionally biased region" description="Basic and acidic residues" evidence="1">
    <location>
        <begin position="316"/>
        <end position="340"/>
    </location>
</feature>
<dbReference type="RefSeq" id="WP_229663690.1">
    <property type="nucleotide sequence ID" value="NZ_BMOC01000001.1"/>
</dbReference>
<keyword evidence="3" id="KW-1185">Reference proteome</keyword>
<proteinExistence type="predicted"/>
<evidence type="ECO:0000256" key="1">
    <source>
        <dbReference type="SAM" id="MobiDB-lite"/>
    </source>
</evidence>
<sequence length="372" mass="41273">MTRLQQVLFELKAPYMGHAYYVPGHALYNALARRVDDATRQALHVSHGVFLPGEWAEYPDTHPDEGSLGKLSGSLPEVESYADWFLLRNPTHPWLLDSRPRDAHNTQDLQEFGGRVAAASETRFARPPETRNRQRSVQWYVHCYVHADHPDVLPLDTDTLDGIQVGAARNYGFGELTVADTNVVALDDLSFDRLQDAAEGEDPCRVELVTPYVTESKFPGAEPQSVPWWWNVSEFDAAPGNYAQATGMRSRVTRLAHGGEAYSVRVLDHGQRVGFAGDAERVVETARNGICRIGTHSRFGFGELRVRPPEAVPQYARRDDESRAAREAEPVASDTAREAQEAEDADGDRDADEPRRRVLVGAGGVDERGDGS</sequence>